<evidence type="ECO:0000256" key="4">
    <source>
        <dbReference type="PROSITE-ProRule" id="PRU01024"/>
    </source>
</evidence>
<proteinExistence type="inferred from homology"/>
<dbReference type="InterPro" id="IPR010280">
    <property type="entry name" value="U5_MeTrfase_fam"/>
</dbReference>
<dbReference type="InterPro" id="IPR029063">
    <property type="entry name" value="SAM-dependent_MTases_sf"/>
</dbReference>
<gene>
    <name evidence="7" type="primary">rlmD</name>
    <name evidence="7" type="ORF">MKY91_05845</name>
</gene>
<dbReference type="InterPro" id="IPR012340">
    <property type="entry name" value="NA-bd_OB-fold"/>
</dbReference>
<keyword evidence="3 4" id="KW-0949">S-adenosyl-L-methionine</keyword>
<dbReference type="NCBIfam" id="TIGR00479">
    <property type="entry name" value="rumA"/>
    <property type="match status" value="1"/>
</dbReference>
<dbReference type="GO" id="GO:0032259">
    <property type="term" value="P:methylation"/>
    <property type="evidence" value="ECO:0007669"/>
    <property type="project" value="UniProtKB-KW"/>
</dbReference>
<feature type="domain" description="TRAM" evidence="6">
    <location>
        <begin position="7"/>
        <end position="65"/>
    </location>
</feature>
<evidence type="ECO:0000256" key="3">
    <source>
        <dbReference type="ARBA" id="ARBA00022691"/>
    </source>
</evidence>
<dbReference type="InterPro" id="IPR030390">
    <property type="entry name" value="MeTrfase_TrmA_AS"/>
</dbReference>
<reference evidence="7 8" key="1">
    <citation type="submission" date="2024-03" db="EMBL/GenBank/DDBJ databases">
        <title>Bacilli Hybrid Assemblies.</title>
        <authorList>
            <person name="Kovac J."/>
        </authorList>
    </citation>
    <scope>NUCLEOTIDE SEQUENCE [LARGE SCALE GENOMIC DNA]</scope>
    <source>
        <strain evidence="7 8">FSL R7-0666</strain>
    </source>
</reference>
<comment type="similarity">
    <text evidence="4">Belongs to the class I-like SAM-binding methyltransferase superfamily. RNA M5U methyltransferase family.</text>
</comment>
<feature type="binding site" evidence="4">
    <location>
        <position position="387"/>
    </location>
    <ligand>
        <name>S-adenosyl-L-methionine</name>
        <dbReference type="ChEBI" id="CHEBI:59789"/>
    </ligand>
</feature>
<feature type="binding site" evidence="4">
    <location>
        <position position="318"/>
    </location>
    <ligand>
        <name>S-adenosyl-L-methionine</name>
        <dbReference type="ChEBI" id="CHEBI:59789"/>
    </ligand>
</feature>
<dbReference type="EC" id="2.1.1.190" evidence="7"/>
<dbReference type="InterPro" id="IPR002792">
    <property type="entry name" value="TRAM_dom"/>
</dbReference>
<evidence type="ECO:0000256" key="1">
    <source>
        <dbReference type="ARBA" id="ARBA00022603"/>
    </source>
</evidence>
<dbReference type="Gene3D" id="3.40.50.150">
    <property type="entry name" value="Vaccinia Virus protein VP39"/>
    <property type="match status" value="1"/>
</dbReference>
<protein>
    <submittedName>
        <fullName evidence="7">23S rRNA (Uracil(1939)-C(5))-methyltransferase RlmD</fullName>
        <ecNumber evidence="7">2.1.1.190</ecNumber>
    </submittedName>
</protein>
<feature type="binding site" evidence="4">
    <location>
        <position position="339"/>
    </location>
    <ligand>
        <name>S-adenosyl-L-methionine</name>
        <dbReference type="ChEBI" id="CHEBI:59789"/>
    </ligand>
</feature>
<dbReference type="PROSITE" id="PS01231">
    <property type="entry name" value="TRMA_2"/>
    <property type="match status" value="1"/>
</dbReference>
<feature type="active site" evidence="5">
    <location>
        <position position="414"/>
    </location>
</feature>
<keyword evidence="1 4" id="KW-0489">Methyltransferase</keyword>
<evidence type="ECO:0000256" key="5">
    <source>
        <dbReference type="PROSITE-ProRule" id="PRU10015"/>
    </source>
</evidence>
<keyword evidence="8" id="KW-1185">Reference proteome</keyword>
<dbReference type="Pfam" id="PF01938">
    <property type="entry name" value="TRAM"/>
    <property type="match status" value="1"/>
</dbReference>
<dbReference type="PROSITE" id="PS51687">
    <property type="entry name" value="SAM_MT_RNA_M5U"/>
    <property type="match status" value="1"/>
</dbReference>
<evidence type="ECO:0000313" key="8">
    <source>
        <dbReference type="Proteomes" id="UP001418796"/>
    </source>
</evidence>
<accession>A0ABU9VFJ5</accession>
<dbReference type="PROSITE" id="PS01230">
    <property type="entry name" value="TRMA_1"/>
    <property type="match status" value="1"/>
</dbReference>
<evidence type="ECO:0000256" key="2">
    <source>
        <dbReference type="ARBA" id="ARBA00022679"/>
    </source>
</evidence>
<dbReference type="EMBL" id="JBCITK010000001">
    <property type="protein sequence ID" value="MEN0642680.1"/>
    <property type="molecule type" value="Genomic_DNA"/>
</dbReference>
<dbReference type="InterPro" id="IPR030391">
    <property type="entry name" value="MeTrfase_TrmA_CS"/>
</dbReference>
<comment type="caution">
    <text evidence="7">The sequence shown here is derived from an EMBL/GenBank/DDBJ whole genome shotgun (WGS) entry which is preliminary data.</text>
</comment>
<dbReference type="SUPFAM" id="SSF50249">
    <property type="entry name" value="Nucleic acid-binding proteins"/>
    <property type="match status" value="1"/>
</dbReference>
<dbReference type="PANTHER" id="PTHR11061:SF30">
    <property type="entry name" value="TRNA (URACIL(54)-C(5))-METHYLTRANSFERASE"/>
    <property type="match status" value="1"/>
</dbReference>
<keyword evidence="2 4" id="KW-0808">Transferase</keyword>
<dbReference type="GO" id="GO:0008168">
    <property type="term" value="F:methyltransferase activity"/>
    <property type="evidence" value="ECO:0007669"/>
    <property type="project" value="UniProtKB-KW"/>
</dbReference>
<dbReference type="Gene3D" id="2.40.50.1070">
    <property type="match status" value="1"/>
</dbReference>
<dbReference type="RefSeq" id="WP_343129762.1">
    <property type="nucleotide sequence ID" value="NZ_JBCITK010000001.1"/>
</dbReference>
<evidence type="ECO:0000313" key="7">
    <source>
        <dbReference type="EMBL" id="MEN0642680.1"/>
    </source>
</evidence>
<dbReference type="CDD" id="cd02440">
    <property type="entry name" value="AdoMet_MTases"/>
    <property type="match status" value="1"/>
</dbReference>
<feature type="active site" description="Nucleophile" evidence="4">
    <location>
        <position position="414"/>
    </location>
</feature>
<evidence type="ECO:0000259" key="6">
    <source>
        <dbReference type="PROSITE" id="PS50926"/>
    </source>
</evidence>
<feature type="binding site" evidence="4">
    <location>
        <position position="289"/>
    </location>
    <ligand>
        <name>S-adenosyl-L-methionine</name>
        <dbReference type="ChEBI" id="CHEBI:59789"/>
    </ligand>
</feature>
<dbReference type="PROSITE" id="PS50926">
    <property type="entry name" value="TRAM"/>
    <property type="match status" value="1"/>
</dbReference>
<dbReference type="Gene3D" id="2.40.50.140">
    <property type="entry name" value="Nucleic acid-binding proteins"/>
    <property type="match status" value="1"/>
</dbReference>
<organism evidence="7 8">
    <name type="scientific">Alkalicoccobacillus gibsonii</name>
    <dbReference type="NCBI Taxonomy" id="79881"/>
    <lineage>
        <taxon>Bacteria</taxon>
        <taxon>Bacillati</taxon>
        <taxon>Bacillota</taxon>
        <taxon>Bacilli</taxon>
        <taxon>Bacillales</taxon>
        <taxon>Bacillaceae</taxon>
        <taxon>Alkalicoccobacillus</taxon>
    </lineage>
</organism>
<dbReference type="Proteomes" id="UP001418796">
    <property type="component" value="Unassembled WGS sequence"/>
</dbReference>
<dbReference type="SUPFAM" id="SSF53335">
    <property type="entry name" value="S-adenosyl-L-methionine-dependent methyltransferases"/>
    <property type="match status" value="1"/>
</dbReference>
<sequence>MSKITPPVQKNQTLDVTITDLSHQGAGVAKHEGYTLFIPKALPGESCEVKVTKTSKGYGFARLMQIHTPSPDRTDAPCPIYDQCGGCQLQHMSYAGQLRYKQKQVKDALERLGGITDVPVLPTLGMDEPWRYRNKSQVPVGERNGEVIAGFYQERSHRIVDMEECIIQNKHNDEIVQKVKELANQYGIRGYDEEKHRGTLRHVVVRYGRQSGELMVVFVTRDEALPNKKNLIEEIRTAFPSVKSIVQNINPKRTNVIFGDKTKVLWGEEYIYDSIGDIKFAISARSFYQVNPEQTKVLYDKTLEYANLTGSETVIDAYCGIGTISLFLAQQAKHVYGVEIVPEAISDAKRNAELNGFTNTDFAVGEAENVIPWWAAQGIRPDVMVVDPPRKGCDEKLLNTMLQMKPERIVYVSCNPATLARDLKVLEEGGYKTKKVQPVDMFPQSTHVECVVEMELAK</sequence>
<name>A0ABU9VFJ5_9BACI</name>
<dbReference type="PANTHER" id="PTHR11061">
    <property type="entry name" value="RNA M5U METHYLTRANSFERASE"/>
    <property type="match status" value="1"/>
</dbReference>
<dbReference type="Pfam" id="PF05958">
    <property type="entry name" value="tRNA_U5-meth_tr"/>
    <property type="match status" value="1"/>
</dbReference>